<accession>A0A2H5XCS4</accession>
<dbReference type="EMBL" id="BEHT01000019">
    <property type="protein sequence ID" value="GBC98989.1"/>
    <property type="molecule type" value="Genomic_DNA"/>
</dbReference>
<sequence>MPLESVRALQQGQDQEAIRPTTQVVKAFTEALRGLLQEVDEQDAQAAELKRRLLVGEPVQLHELLLAAEKAHLSFQLLLSVRNRLLEAYQELTRTPL</sequence>
<evidence type="ECO:0000313" key="6">
    <source>
        <dbReference type="Proteomes" id="UP000236173"/>
    </source>
</evidence>
<dbReference type="AlphaFoldDB" id="A0A2H5XCS4"/>
<keyword evidence="3 4" id="KW-0975">Bacterial flagellum</keyword>
<dbReference type="Proteomes" id="UP000236173">
    <property type="component" value="Unassembled WGS sequence"/>
</dbReference>
<reference evidence="6" key="1">
    <citation type="submission" date="2017-09" db="EMBL/GenBank/DDBJ databases">
        <title>Metaegenomics of thermophilic ammonia-oxidizing enrichment culture.</title>
        <authorList>
            <person name="Kato S."/>
            <person name="Suzuki K."/>
        </authorList>
    </citation>
    <scope>NUCLEOTIDE SEQUENCE [LARGE SCALE GENOMIC DNA]</scope>
</reference>
<dbReference type="HAMAP" id="MF_00724">
    <property type="entry name" value="FliE"/>
    <property type="match status" value="1"/>
</dbReference>
<comment type="similarity">
    <text evidence="2 4">Belongs to the FliE family.</text>
</comment>
<comment type="caution">
    <text evidence="5">The sequence shown here is derived from an EMBL/GenBank/DDBJ whole genome shotgun (WGS) entry which is preliminary data.</text>
</comment>
<dbReference type="GO" id="GO:0009425">
    <property type="term" value="C:bacterial-type flagellum basal body"/>
    <property type="evidence" value="ECO:0007669"/>
    <property type="project" value="UniProtKB-SubCell"/>
</dbReference>
<evidence type="ECO:0000256" key="2">
    <source>
        <dbReference type="ARBA" id="ARBA00009272"/>
    </source>
</evidence>
<evidence type="ECO:0000256" key="1">
    <source>
        <dbReference type="ARBA" id="ARBA00004117"/>
    </source>
</evidence>
<keyword evidence="5" id="KW-0969">Cilium</keyword>
<name>A0A2H5XCS4_9BACT</name>
<evidence type="ECO:0000256" key="4">
    <source>
        <dbReference type="HAMAP-Rule" id="MF_00724"/>
    </source>
</evidence>
<keyword evidence="5" id="KW-0282">Flagellum</keyword>
<organism evidence="5 6">
    <name type="scientific">Candidatus Fervidibacter japonicus</name>
    <dbReference type="NCBI Taxonomy" id="2035412"/>
    <lineage>
        <taxon>Bacteria</taxon>
        <taxon>Candidatus Fervidibacterota</taxon>
        <taxon>Candidatus Fervidibacter</taxon>
    </lineage>
</organism>
<comment type="subcellular location">
    <subcellularLocation>
        <location evidence="1 4">Bacterial flagellum basal body</location>
    </subcellularLocation>
</comment>
<evidence type="ECO:0000313" key="5">
    <source>
        <dbReference type="EMBL" id="GBC98989.1"/>
    </source>
</evidence>
<dbReference type="PANTHER" id="PTHR34653:SF1">
    <property type="entry name" value="FLAGELLAR HOOK-BASAL BODY COMPLEX PROTEIN FLIE"/>
    <property type="match status" value="1"/>
</dbReference>
<dbReference type="Pfam" id="PF02049">
    <property type="entry name" value="FliE"/>
    <property type="match status" value="1"/>
</dbReference>
<protein>
    <recommendedName>
        <fullName evidence="4">Flagellar hook-basal body complex protein FliE</fullName>
    </recommendedName>
</protein>
<proteinExistence type="inferred from homology"/>
<dbReference type="InterPro" id="IPR001624">
    <property type="entry name" value="FliE"/>
</dbReference>
<dbReference type="PANTHER" id="PTHR34653">
    <property type="match status" value="1"/>
</dbReference>
<dbReference type="GO" id="GO:0071973">
    <property type="term" value="P:bacterial-type flagellum-dependent cell motility"/>
    <property type="evidence" value="ECO:0007669"/>
    <property type="project" value="InterPro"/>
</dbReference>
<dbReference type="GO" id="GO:0005198">
    <property type="term" value="F:structural molecule activity"/>
    <property type="evidence" value="ECO:0007669"/>
    <property type="project" value="InterPro"/>
</dbReference>
<evidence type="ECO:0000256" key="3">
    <source>
        <dbReference type="ARBA" id="ARBA00023143"/>
    </source>
</evidence>
<keyword evidence="5" id="KW-0966">Cell projection</keyword>
<gene>
    <name evidence="4 5" type="primary">fliE</name>
    <name evidence="5" type="ORF">HRbin17_01510</name>
</gene>
<dbReference type="GO" id="GO:0003774">
    <property type="term" value="F:cytoskeletal motor activity"/>
    <property type="evidence" value="ECO:0007669"/>
    <property type="project" value="InterPro"/>
</dbReference>
<dbReference type="PRINTS" id="PR01006">
    <property type="entry name" value="FLGHOOKFLIE"/>
</dbReference>